<evidence type="ECO:0000256" key="2">
    <source>
        <dbReference type="ARBA" id="ARBA00022801"/>
    </source>
</evidence>
<dbReference type="GO" id="GO:0016788">
    <property type="term" value="F:hydrolase activity, acting on ester bonds"/>
    <property type="evidence" value="ECO:0007669"/>
    <property type="project" value="UniProtKB-ARBA"/>
</dbReference>
<dbReference type="InterPro" id="IPR037459">
    <property type="entry name" value="RhgT-like"/>
</dbReference>
<feature type="domain" description="SGNH hydrolase-type esterase" evidence="4">
    <location>
        <begin position="33"/>
        <end position="206"/>
    </location>
</feature>
<dbReference type="PANTHER" id="PTHR43695:SF1">
    <property type="entry name" value="RHAMNOGALACTURONAN ACETYLESTERASE"/>
    <property type="match status" value="1"/>
</dbReference>
<dbReference type="InterPro" id="IPR013830">
    <property type="entry name" value="SGNH_hydro"/>
</dbReference>
<proteinExistence type="inferred from homology"/>
<dbReference type="EMBL" id="PUHZ01000012">
    <property type="protein sequence ID" value="PQO45878.1"/>
    <property type="molecule type" value="Genomic_DNA"/>
</dbReference>
<dbReference type="AlphaFoldDB" id="A0A2S8GN80"/>
<comment type="similarity">
    <text evidence="1">Belongs to the 'GDSL' lipolytic enzyme family.</text>
</comment>
<dbReference type="RefSeq" id="WP_105335578.1">
    <property type="nucleotide sequence ID" value="NZ_PUHZ01000012.1"/>
</dbReference>
<comment type="caution">
    <text evidence="5">The sequence shown here is derived from an EMBL/GenBank/DDBJ whole genome shotgun (WGS) entry which is preliminary data.</text>
</comment>
<evidence type="ECO:0000256" key="1">
    <source>
        <dbReference type="ARBA" id="ARBA00008668"/>
    </source>
</evidence>
<name>A0A2S8GN80_9BACT</name>
<protein>
    <recommendedName>
        <fullName evidence="4">SGNH hydrolase-type esterase domain-containing protein</fullName>
    </recommendedName>
</protein>
<organism evidence="5 6">
    <name type="scientific">Blastopirellula marina</name>
    <dbReference type="NCBI Taxonomy" id="124"/>
    <lineage>
        <taxon>Bacteria</taxon>
        <taxon>Pseudomonadati</taxon>
        <taxon>Planctomycetota</taxon>
        <taxon>Planctomycetia</taxon>
        <taxon>Pirellulales</taxon>
        <taxon>Pirellulaceae</taxon>
        <taxon>Blastopirellula</taxon>
    </lineage>
</organism>
<sequence>MRDFRFAVVSLSLLFACAALAGAEEKKVTIGLIGDSTVATTYGWGPGFSKQVTSDTEVLNFAKNGATLDSLSHKLDELLKQKPDYVLVQFGHNDQKRYGTKEYAEKLKSYVDRIKAAGGKPVIVSSVTRRNFGPDGKIAPRPVGDVLKAPLYEYAQTAGQVAKQESVPFLDLYTISVAHHNKLGPAETAKYDFNETDKTHFSPAGTDATAELVVAELKVVVPELAGHLK</sequence>
<dbReference type="Pfam" id="PF13472">
    <property type="entry name" value="Lipase_GDSL_2"/>
    <property type="match status" value="1"/>
</dbReference>
<dbReference type="SUPFAM" id="SSF52266">
    <property type="entry name" value="SGNH hydrolase"/>
    <property type="match status" value="1"/>
</dbReference>
<evidence type="ECO:0000313" key="5">
    <source>
        <dbReference type="EMBL" id="PQO45878.1"/>
    </source>
</evidence>
<reference evidence="5 6" key="1">
    <citation type="submission" date="2018-02" db="EMBL/GenBank/DDBJ databases">
        <title>Comparative genomes isolates from brazilian mangrove.</title>
        <authorList>
            <person name="Araujo J.E."/>
            <person name="Taketani R.G."/>
            <person name="Silva M.C.P."/>
            <person name="Loureco M.V."/>
            <person name="Andreote F.D."/>
        </authorList>
    </citation>
    <scope>NUCLEOTIDE SEQUENCE [LARGE SCALE GENOMIC DNA]</scope>
    <source>
        <strain evidence="5 6">Nap-Phe MGV</strain>
    </source>
</reference>
<dbReference type="Gene3D" id="3.40.50.1110">
    <property type="entry name" value="SGNH hydrolase"/>
    <property type="match status" value="1"/>
</dbReference>
<evidence type="ECO:0000256" key="3">
    <source>
        <dbReference type="SAM" id="SignalP"/>
    </source>
</evidence>
<keyword evidence="3" id="KW-0732">Signal</keyword>
<dbReference type="Proteomes" id="UP000237819">
    <property type="component" value="Unassembled WGS sequence"/>
</dbReference>
<dbReference type="OrthoDB" id="9807041at2"/>
<evidence type="ECO:0000313" key="6">
    <source>
        <dbReference type="Proteomes" id="UP000237819"/>
    </source>
</evidence>
<feature type="signal peptide" evidence="3">
    <location>
        <begin position="1"/>
        <end position="21"/>
    </location>
</feature>
<dbReference type="PROSITE" id="PS51257">
    <property type="entry name" value="PROKAR_LIPOPROTEIN"/>
    <property type="match status" value="1"/>
</dbReference>
<evidence type="ECO:0000259" key="4">
    <source>
        <dbReference type="Pfam" id="PF13472"/>
    </source>
</evidence>
<keyword evidence="2" id="KW-0378">Hydrolase</keyword>
<feature type="chain" id="PRO_5015777039" description="SGNH hydrolase-type esterase domain-containing protein" evidence="3">
    <location>
        <begin position="22"/>
        <end position="229"/>
    </location>
</feature>
<dbReference type="PANTHER" id="PTHR43695">
    <property type="entry name" value="PUTATIVE (AFU_ORTHOLOGUE AFUA_2G17250)-RELATED"/>
    <property type="match status" value="1"/>
</dbReference>
<dbReference type="CDD" id="cd01821">
    <property type="entry name" value="Rhamnogalacturan_acetylesterase_like"/>
    <property type="match status" value="1"/>
</dbReference>
<dbReference type="InterPro" id="IPR036514">
    <property type="entry name" value="SGNH_hydro_sf"/>
</dbReference>
<gene>
    <name evidence="5" type="ORF">C5Y93_11515</name>
</gene>
<accession>A0A2S8GN80</accession>